<accession>A0A380W5X3</accession>
<sequence>MNTNVATKAALGIDTSFLKFLAGKNRRTVPLAMKDDQNDGIPDLVLGIIIGMGVGAGIVILLVALLTALFPPAVVSPPT</sequence>
<dbReference type="AlphaFoldDB" id="A0A380W5X3"/>
<protein>
    <submittedName>
        <fullName evidence="2">Uncharacterized protein</fullName>
    </submittedName>
</protein>
<feature type="transmembrane region" description="Helical" evidence="1">
    <location>
        <begin position="44"/>
        <end position="70"/>
    </location>
</feature>
<gene>
    <name evidence="2" type="ORF">NCTC12722_01517</name>
</gene>
<keyword evidence="1" id="KW-0812">Transmembrane</keyword>
<dbReference type="RefSeq" id="WP_002715156.1">
    <property type="nucleotide sequence ID" value="NZ_UFSI01000001.1"/>
</dbReference>
<evidence type="ECO:0000256" key="1">
    <source>
        <dbReference type="SAM" id="Phobius"/>
    </source>
</evidence>
<evidence type="ECO:0000313" key="2">
    <source>
        <dbReference type="EMBL" id="SUU84330.1"/>
    </source>
</evidence>
<keyword evidence="1" id="KW-1133">Transmembrane helix</keyword>
<evidence type="ECO:0000313" key="3">
    <source>
        <dbReference type="Proteomes" id="UP000254343"/>
    </source>
</evidence>
<reference evidence="2 3" key="1">
    <citation type="submission" date="2018-06" db="EMBL/GenBank/DDBJ databases">
        <authorList>
            <consortium name="Pathogen Informatics"/>
            <person name="Doyle S."/>
        </authorList>
    </citation>
    <scope>NUCLEOTIDE SEQUENCE [LARGE SCALE GENOMIC DNA]</scope>
    <source>
        <strain evidence="2 3">NCTC12722</strain>
    </source>
</reference>
<keyword evidence="1" id="KW-0472">Membrane</keyword>
<proteinExistence type="predicted"/>
<dbReference type="EMBL" id="UIGB01000001">
    <property type="protein sequence ID" value="SUU84330.1"/>
    <property type="molecule type" value="Genomic_DNA"/>
</dbReference>
<organism evidence="2 3">
    <name type="scientific">Afipia felis</name>
    <name type="common">Cat scratch disease bacillus</name>
    <dbReference type="NCBI Taxonomy" id="1035"/>
    <lineage>
        <taxon>Bacteria</taxon>
        <taxon>Pseudomonadati</taxon>
        <taxon>Pseudomonadota</taxon>
        <taxon>Alphaproteobacteria</taxon>
        <taxon>Hyphomicrobiales</taxon>
        <taxon>Nitrobacteraceae</taxon>
        <taxon>Afipia</taxon>
    </lineage>
</organism>
<name>A0A380W5X3_AFIFE</name>
<dbReference type="Proteomes" id="UP000254343">
    <property type="component" value="Unassembled WGS sequence"/>
</dbReference>